<name>H1Y113_9SPHI</name>
<dbReference type="OrthoDB" id="792939at2"/>
<gene>
    <name evidence="2" type="ORF">Mucpa_5579</name>
</gene>
<dbReference type="STRING" id="714943.Mucpa_5579"/>
<dbReference type="Proteomes" id="UP000002774">
    <property type="component" value="Chromosome"/>
</dbReference>
<dbReference type="CDD" id="cd00038">
    <property type="entry name" value="CAP_ED"/>
    <property type="match status" value="1"/>
</dbReference>
<evidence type="ECO:0000313" key="2">
    <source>
        <dbReference type="EMBL" id="EHQ29648.1"/>
    </source>
</evidence>
<dbReference type="PROSITE" id="PS50042">
    <property type="entry name" value="CNMP_BINDING_3"/>
    <property type="match status" value="1"/>
</dbReference>
<dbReference type="InterPro" id="IPR000595">
    <property type="entry name" value="cNMP-bd_dom"/>
</dbReference>
<dbReference type="Pfam" id="PF00027">
    <property type="entry name" value="cNMP_binding"/>
    <property type="match status" value="1"/>
</dbReference>
<keyword evidence="3" id="KW-1185">Reference proteome</keyword>
<reference evidence="2" key="1">
    <citation type="submission" date="2011-09" db="EMBL/GenBank/DDBJ databases">
        <title>The permanent draft genome of Mucilaginibacter paludis DSM 18603.</title>
        <authorList>
            <consortium name="US DOE Joint Genome Institute (JGI-PGF)"/>
            <person name="Lucas S."/>
            <person name="Han J."/>
            <person name="Lapidus A."/>
            <person name="Bruce D."/>
            <person name="Goodwin L."/>
            <person name="Pitluck S."/>
            <person name="Peters L."/>
            <person name="Kyrpides N."/>
            <person name="Mavromatis K."/>
            <person name="Ivanova N."/>
            <person name="Mikhailova N."/>
            <person name="Held B."/>
            <person name="Detter J.C."/>
            <person name="Tapia R."/>
            <person name="Han C."/>
            <person name="Land M."/>
            <person name="Hauser L."/>
            <person name="Markowitz V."/>
            <person name="Cheng J.-F."/>
            <person name="Hugenholtz P."/>
            <person name="Woyke T."/>
            <person name="Wu D."/>
            <person name="Tindall B."/>
            <person name="Brambilla E."/>
            <person name="Klenk H.-P."/>
            <person name="Eisen J.A."/>
        </authorList>
    </citation>
    <scope>NUCLEOTIDE SEQUENCE [LARGE SCALE GENOMIC DNA]</scope>
    <source>
        <strain evidence="2">DSM 18603</strain>
    </source>
</reference>
<dbReference type="RefSeq" id="WP_008510959.1">
    <property type="nucleotide sequence ID" value="NZ_CM001403.1"/>
</dbReference>
<dbReference type="eggNOG" id="COG0664">
    <property type="taxonomic scope" value="Bacteria"/>
</dbReference>
<organism evidence="2 3">
    <name type="scientific">Mucilaginibacter paludis DSM 18603</name>
    <dbReference type="NCBI Taxonomy" id="714943"/>
    <lineage>
        <taxon>Bacteria</taxon>
        <taxon>Pseudomonadati</taxon>
        <taxon>Bacteroidota</taxon>
        <taxon>Sphingobacteriia</taxon>
        <taxon>Sphingobacteriales</taxon>
        <taxon>Sphingobacteriaceae</taxon>
        <taxon>Mucilaginibacter</taxon>
    </lineage>
</organism>
<dbReference type="Gene3D" id="2.60.120.10">
    <property type="entry name" value="Jelly Rolls"/>
    <property type="match status" value="1"/>
</dbReference>
<accession>H1Y113</accession>
<dbReference type="AlphaFoldDB" id="H1Y113"/>
<protein>
    <submittedName>
        <fullName evidence="2">Transcriptional regulator, Crp/Fnr family</fullName>
    </submittedName>
</protein>
<feature type="domain" description="Cyclic nucleotide-binding" evidence="1">
    <location>
        <begin position="8"/>
        <end position="116"/>
    </location>
</feature>
<evidence type="ECO:0000259" key="1">
    <source>
        <dbReference type="PROSITE" id="PS50042"/>
    </source>
</evidence>
<sequence>MQYILSDALKTTGQYSDVDIILFEQEARFRKVYKGELLLRDGDIANAIFFMIKGAVIQCNPKPGSEKSILDLHVENDWVLNHKSFVSQSPSESAIIAFTESEVLEISIASIHYLIGLSQAFLQLNRIIEQATSRLYFFDHSLTPLQKYQYLFENKPQLLQKFPLKFIASFLKITPETLSRVREKFVKSNSSS</sequence>
<proteinExistence type="predicted"/>
<dbReference type="SUPFAM" id="SSF51206">
    <property type="entry name" value="cAMP-binding domain-like"/>
    <property type="match status" value="1"/>
</dbReference>
<evidence type="ECO:0000313" key="3">
    <source>
        <dbReference type="Proteomes" id="UP000002774"/>
    </source>
</evidence>
<dbReference type="InterPro" id="IPR014710">
    <property type="entry name" value="RmlC-like_jellyroll"/>
</dbReference>
<dbReference type="HOGENOM" id="CLU_075053_9_2_10"/>
<dbReference type="InterPro" id="IPR018490">
    <property type="entry name" value="cNMP-bd_dom_sf"/>
</dbReference>
<dbReference type="EMBL" id="CM001403">
    <property type="protein sequence ID" value="EHQ29648.1"/>
    <property type="molecule type" value="Genomic_DNA"/>
</dbReference>